<accession>A0A0D2L8N8</accession>
<evidence type="ECO:0000313" key="1">
    <source>
        <dbReference type="EMBL" id="KJA23582.1"/>
    </source>
</evidence>
<keyword evidence="2" id="KW-1185">Reference proteome</keyword>
<organism evidence="1 2">
    <name type="scientific">Hypholoma sublateritium (strain FD-334 SS-4)</name>
    <dbReference type="NCBI Taxonomy" id="945553"/>
    <lineage>
        <taxon>Eukaryota</taxon>
        <taxon>Fungi</taxon>
        <taxon>Dikarya</taxon>
        <taxon>Basidiomycota</taxon>
        <taxon>Agaricomycotina</taxon>
        <taxon>Agaricomycetes</taxon>
        <taxon>Agaricomycetidae</taxon>
        <taxon>Agaricales</taxon>
        <taxon>Agaricineae</taxon>
        <taxon>Strophariaceae</taxon>
        <taxon>Hypholoma</taxon>
    </lineage>
</organism>
<sequence length="378" mass="40598">MERQRRDIRAHADTVALSSSLEWARARWNGDIIERWVDGNWRNYRRGDVVESGGRGAAGVTCKGTHASIKARVGNVLVLLGSRGSATLHGGAIGSIRIGAARGTERPPRDLSNGGVNGTCSRLAVGIAGTPCAAVRPSVHTAPPSSERQAICSPREIARVHVPVGRHSGDAASAAFCAISTAGSRRRGTARGSKDCGNWIVDRGAVGSLLRSPAHADHLAGACEDRVCIDDESVTQHARGEGLTCSLFKGQLRTAVNHRPLPNCARAEQRRYTHTECDNQLRRNRVCDGDHEVYERHVSLKAKLEACFEKLCRTSPTKTPHVYHAIAAGLLKYHPLLVCPSVKSGSEFDLPGIKGVASGRGVGRTPDVKYSRYDTCID</sequence>
<dbReference type="AlphaFoldDB" id="A0A0D2L8N8"/>
<reference evidence="2" key="1">
    <citation type="submission" date="2014-04" db="EMBL/GenBank/DDBJ databases">
        <title>Evolutionary Origins and Diversification of the Mycorrhizal Mutualists.</title>
        <authorList>
            <consortium name="DOE Joint Genome Institute"/>
            <consortium name="Mycorrhizal Genomics Consortium"/>
            <person name="Kohler A."/>
            <person name="Kuo A."/>
            <person name="Nagy L.G."/>
            <person name="Floudas D."/>
            <person name="Copeland A."/>
            <person name="Barry K.W."/>
            <person name="Cichocki N."/>
            <person name="Veneault-Fourrey C."/>
            <person name="LaButti K."/>
            <person name="Lindquist E.A."/>
            <person name="Lipzen A."/>
            <person name="Lundell T."/>
            <person name="Morin E."/>
            <person name="Murat C."/>
            <person name="Riley R."/>
            <person name="Ohm R."/>
            <person name="Sun H."/>
            <person name="Tunlid A."/>
            <person name="Henrissat B."/>
            <person name="Grigoriev I.V."/>
            <person name="Hibbett D.S."/>
            <person name="Martin F."/>
        </authorList>
    </citation>
    <scope>NUCLEOTIDE SEQUENCE [LARGE SCALE GENOMIC DNA]</scope>
    <source>
        <strain evidence="2">FD-334 SS-4</strain>
    </source>
</reference>
<name>A0A0D2L8N8_HYPSF</name>
<dbReference type="EMBL" id="KN817542">
    <property type="protein sequence ID" value="KJA23582.1"/>
    <property type="molecule type" value="Genomic_DNA"/>
</dbReference>
<proteinExistence type="predicted"/>
<evidence type="ECO:0000313" key="2">
    <source>
        <dbReference type="Proteomes" id="UP000054270"/>
    </source>
</evidence>
<protein>
    <submittedName>
        <fullName evidence="1">Uncharacterized protein</fullName>
    </submittedName>
</protein>
<dbReference type="Proteomes" id="UP000054270">
    <property type="component" value="Unassembled WGS sequence"/>
</dbReference>
<gene>
    <name evidence="1" type="ORF">HYPSUDRAFT_54291</name>
</gene>